<dbReference type="PANTHER" id="PTHR42912">
    <property type="entry name" value="METHYLTRANSFERASE"/>
    <property type="match status" value="1"/>
</dbReference>
<sequence length="211" mass="23483">MPDLATRFNRWRYSLYAPFYDGLARVFAPQRRRALQLLAPRPDAPLLLVGAGTGLDLEFIPRACKVHAVDISPAMIDRLRARARRLGQPVEAEVMDVQALRFADNGFDTAALHLILAVVPDPVACLREVERVLRPGGRAIVFDKFLQKNRRAGLLRASANLVTRLIATDINRRLPDIVAQTGLHLVHEEAAGLNGFFRIALLEKPAARDRA</sequence>
<keyword evidence="2" id="KW-0808">Transferase</keyword>
<dbReference type="AlphaFoldDB" id="A0A0K6GY05"/>
<protein>
    <submittedName>
        <fullName evidence="2">Phosphatidylethanolamine N-methyltransferase</fullName>
    </submittedName>
</protein>
<evidence type="ECO:0000313" key="2">
    <source>
        <dbReference type="EMBL" id="CUA83509.1"/>
    </source>
</evidence>
<dbReference type="OrthoDB" id="323463at2"/>
<dbReference type="InterPro" id="IPR013216">
    <property type="entry name" value="Methyltransf_11"/>
</dbReference>
<dbReference type="Proteomes" id="UP000243535">
    <property type="component" value="Unassembled WGS sequence"/>
</dbReference>
<evidence type="ECO:0000313" key="3">
    <source>
        <dbReference type="Proteomes" id="UP000243535"/>
    </source>
</evidence>
<name>A0A0K6GY05_9NEIS</name>
<accession>A0A0K6GY05</accession>
<gene>
    <name evidence="2" type="ORF">Ga0061063_1779</name>
</gene>
<dbReference type="RefSeq" id="WP_054285231.1">
    <property type="nucleotide sequence ID" value="NZ_CYHA01000003.1"/>
</dbReference>
<organism evidence="2 3">
    <name type="scientific">Gulbenkiania indica</name>
    <dbReference type="NCBI Taxonomy" id="375574"/>
    <lineage>
        <taxon>Bacteria</taxon>
        <taxon>Pseudomonadati</taxon>
        <taxon>Pseudomonadota</taxon>
        <taxon>Betaproteobacteria</taxon>
        <taxon>Neisseriales</taxon>
        <taxon>Chromobacteriaceae</taxon>
        <taxon>Gulbenkiania</taxon>
    </lineage>
</organism>
<keyword evidence="2" id="KW-0489">Methyltransferase</keyword>
<dbReference type="GO" id="GO:0032259">
    <property type="term" value="P:methylation"/>
    <property type="evidence" value="ECO:0007669"/>
    <property type="project" value="UniProtKB-KW"/>
</dbReference>
<proteinExistence type="predicted"/>
<dbReference type="STRING" id="375574.GCA_001418035_01571"/>
<dbReference type="Gene3D" id="3.40.50.150">
    <property type="entry name" value="Vaccinia Virus protein VP39"/>
    <property type="match status" value="1"/>
</dbReference>
<dbReference type="SUPFAM" id="SSF53335">
    <property type="entry name" value="S-adenosyl-L-methionine-dependent methyltransferases"/>
    <property type="match status" value="1"/>
</dbReference>
<dbReference type="InterPro" id="IPR050508">
    <property type="entry name" value="Methyltransf_Superfamily"/>
</dbReference>
<keyword evidence="3" id="KW-1185">Reference proteome</keyword>
<feature type="domain" description="Methyltransferase type 11" evidence="1">
    <location>
        <begin position="48"/>
        <end position="140"/>
    </location>
</feature>
<dbReference type="Pfam" id="PF08241">
    <property type="entry name" value="Methyltransf_11"/>
    <property type="match status" value="1"/>
</dbReference>
<dbReference type="InterPro" id="IPR029063">
    <property type="entry name" value="SAM-dependent_MTases_sf"/>
</dbReference>
<dbReference type="GO" id="GO:0008757">
    <property type="term" value="F:S-adenosylmethionine-dependent methyltransferase activity"/>
    <property type="evidence" value="ECO:0007669"/>
    <property type="project" value="InterPro"/>
</dbReference>
<dbReference type="CDD" id="cd02440">
    <property type="entry name" value="AdoMet_MTases"/>
    <property type="match status" value="1"/>
</dbReference>
<evidence type="ECO:0000259" key="1">
    <source>
        <dbReference type="Pfam" id="PF08241"/>
    </source>
</evidence>
<reference evidence="3" key="1">
    <citation type="submission" date="2015-08" db="EMBL/GenBank/DDBJ databases">
        <authorList>
            <person name="Varghese N."/>
        </authorList>
    </citation>
    <scope>NUCLEOTIDE SEQUENCE [LARGE SCALE GENOMIC DNA]</scope>
    <source>
        <strain evidence="3">DSM 17901</strain>
    </source>
</reference>
<dbReference type="EMBL" id="CYHA01000003">
    <property type="protein sequence ID" value="CUA83509.1"/>
    <property type="molecule type" value="Genomic_DNA"/>
</dbReference>